<organism evidence="2 3">
    <name type="scientific">Polynucleobacter sphagniphilus</name>
    <dbReference type="NCBI Taxonomy" id="1743169"/>
    <lineage>
        <taxon>Bacteria</taxon>
        <taxon>Pseudomonadati</taxon>
        <taxon>Pseudomonadota</taxon>
        <taxon>Betaproteobacteria</taxon>
        <taxon>Burkholderiales</taxon>
        <taxon>Burkholderiaceae</taxon>
        <taxon>Polynucleobacter</taxon>
    </lineage>
</organism>
<dbReference type="Proteomes" id="UP001161160">
    <property type="component" value="Unassembled WGS sequence"/>
</dbReference>
<evidence type="ECO:0000313" key="2">
    <source>
        <dbReference type="EMBL" id="MDH6504026.1"/>
    </source>
</evidence>
<protein>
    <submittedName>
        <fullName evidence="2">Uncharacterized protein</fullName>
    </submittedName>
</protein>
<reference evidence="2" key="1">
    <citation type="submission" date="2023-04" db="EMBL/GenBank/DDBJ databases">
        <title>Genome Encyclopedia of Bacteria and Archaea VI: Functional Genomics of Type Strains.</title>
        <authorList>
            <person name="Whitman W."/>
        </authorList>
    </citation>
    <scope>NUCLEOTIDE SEQUENCE</scope>
    <source>
        <strain evidence="2">Enz.4-51</strain>
    </source>
</reference>
<feature type="non-terminal residue" evidence="2">
    <location>
        <position position="1"/>
    </location>
</feature>
<gene>
    <name evidence="2" type="ORF">M2127_001331</name>
</gene>
<feature type="region of interest" description="Disordered" evidence="1">
    <location>
        <begin position="1"/>
        <end position="28"/>
    </location>
</feature>
<dbReference type="EMBL" id="JARXYA010000006">
    <property type="protein sequence ID" value="MDH6504026.1"/>
    <property type="molecule type" value="Genomic_DNA"/>
</dbReference>
<name>A0AA43S6P0_9BURK</name>
<dbReference type="AlphaFoldDB" id="A0AA43S6P0"/>
<feature type="compositionally biased region" description="Basic and acidic residues" evidence="1">
    <location>
        <begin position="1"/>
        <end position="15"/>
    </location>
</feature>
<comment type="caution">
    <text evidence="2">The sequence shown here is derived from an EMBL/GenBank/DDBJ whole genome shotgun (WGS) entry which is preliminary data.</text>
</comment>
<sequence>GHADSETGGHAHSEMTGHLPEMGGHAGLKYAPKQSYPFEYSGLKV</sequence>
<evidence type="ECO:0000313" key="3">
    <source>
        <dbReference type="Proteomes" id="UP001161160"/>
    </source>
</evidence>
<proteinExistence type="predicted"/>
<evidence type="ECO:0000256" key="1">
    <source>
        <dbReference type="SAM" id="MobiDB-lite"/>
    </source>
</evidence>
<keyword evidence="3" id="KW-1185">Reference proteome</keyword>
<accession>A0AA43S6P0</accession>